<gene>
    <name evidence="1" type="ORF">NLS_LOCUS6248</name>
</gene>
<evidence type="ECO:0000313" key="2">
    <source>
        <dbReference type="Proteomes" id="UP000277928"/>
    </source>
</evidence>
<reference evidence="1 2" key="1">
    <citation type="submission" date="2018-08" db="EMBL/GenBank/DDBJ databases">
        <authorList>
            <person name="Laetsch R D."/>
            <person name="Stevens L."/>
            <person name="Kumar S."/>
            <person name="Blaxter L. M."/>
        </authorList>
    </citation>
    <scope>NUCLEOTIDE SEQUENCE [LARGE SCALE GENOMIC DNA]</scope>
</reference>
<feature type="non-terminal residue" evidence="1">
    <location>
        <position position="1"/>
    </location>
</feature>
<organism evidence="1 2">
    <name type="scientific">Litomosoides sigmodontis</name>
    <name type="common">Filarial nematode worm</name>
    <dbReference type="NCBI Taxonomy" id="42156"/>
    <lineage>
        <taxon>Eukaryota</taxon>
        <taxon>Metazoa</taxon>
        <taxon>Ecdysozoa</taxon>
        <taxon>Nematoda</taxon>
        <taxon>Chromadorea</taxon>
        <taxon>Rhabditida</taxon>
        <taxon>Spirurina</taxon>
        <taxon>Spiruromorpha</taxon>
        <taxon>Filarioidea</taxon>
        <taxon>Onchocercidae</taxon>
        <taxon>Litomosoides</taxon>
    </lineage>
</organism>
<name>A0A3P6TX27_LITSI</name>
<proteinExistence type="predicted"/>
<accession>A0A3P6TX27</accession>
<dbReference type="Proteomes" id="UP000277928">
    <property type="component" value="Unassembled WGS sequence"/>
</dbReference>
<keyword evidence="2" id="KW-1185">Reference proteome</keyword>
<evidence type="ECO:0000313" key="1">
    <source>
        <dbReference type="EMBL" id="VDK83530.1"/>
    </source>
</evidence>
<dbReference type="EMBL" id="UYRX01000536">
    <property type="protein sequence ID" value="VDK83530.1"/>
    <property type="molecule type" value="Genomic_DNA"/>
</dbReference>
<protein>
    <submittedName>
        <fullName evidence="1">Uncharacterized protein</fullName>
    </submittedName>
</protein>
<sequence length="73" mass="8576">LIVLNNRLKHSTRIRPRSDASTKTHSFFRSRPTNWRQFRDIFTDNTSLGESPHRKSRAKAFKTALLLLLKLNL</sequence>
<dbReference type="AlphaFoldDB" id="A0A3P6TX27"/>